<dbReference type="EMBL" id="WNKX01000003">
    <property type="protein sequence ID" value="MTW10080.1"/>
    <property type="molecule type" value="Genomic_DNA"/>
</dbReference>
<reference evidence="1 2" key="1">
    <citation type="submission" date="2019-11" db="EMBL/GenBank/DDBJ databases">
        <title>Type strains purchased from KCTC, JCM and DSMZ.</title>
        <authorList>
            <person name="Lu H."/>
        </authorList>
    </citation>
    <scope>NUCLEOTIDE SEQUENCE [LARGE SCALE GENOMIC DNA]</scope>
    <source>
        <strain evidence="1 2">JCM 31587</strain>
    </source>
</reference>
<name>A0A6L6QCZ3_9BURK</name>
<proteinExistence type="predicted"/>
<keyword evidence="2" id="KW-1185">Reference proteome</keyword>
<accession>A0A6L6QCZ3</accession>
<dbReference type="AlphaFoldDB" id="A0A6L6QCZ3"/>
<dbReference type="Proteomes" id="UP000472320">
    <property type="component" value="Unassembled WGS sequence"/>
</dbReference>
<sequence>MEPLNPRPKFLRDPTGWHWSLMWWTPTKRAFRRVESNTVFASEAEARADFKEREEEARRDTDQGS</sequence>
<gene>
    <name evidence="1" type="ORF">GM658_05650</name>
</gene>
<organism evidence="1 2">
    <name type="scientific">Massilia eburnea</name>
    <dbReference type="NCBI Taxonomy" id="1776165"/>
    <lineage>
        <taxon>Bacteria</taxon>
        <taxon>Pseudomonadati</taxon>
        <taxon>Pseudomonadota</taxon>
        <taxon>Betaproteobacteria</taxon>
        <taxon>Burkholderiales</taxon>
        <taxon>Oxalobacteraceae</taxon>
        <taxon>Telluria group</taxon>
        <taxon>Massilia</taxon>
    </lineage>
</organism>
<protein>
    <submittedName>
        <fullName evidence="1">Uncharacterized protein</fullName>
    </submittedName>
</protein>
<evidence type="ECO:0000313" key="1">
    <source>
        <dbReference type="EMBL" id="MTW10080.1"/>
    </source>
</evidence>
<dbReference type="RefSeq" id="WP_155453022.1">
    <property type="nucleotide sequence ID" value="NZ_WNKX01000003.1"/>
</dbReference>
<evidence type="ECO:0000313" key="2">
    <source>
        <dbReference type="Proteomes" id="UP000472320"/>
    </source>
</evidence>
<comment type="caution">
    <text evidence="1">The sequence shown here is derived from an EMBL/GenBank/DDBJ whole genome shotgun (WGS) entry which is preliminary data.</text>
</comment>